<dbReference type="InterPro" id="IPR039261">
    <property type="entry name" value="FNR_nucleotide-bd"/>
</dbReference>
<dbReference type="PANTHER" id="PTHR19370:SF171">
    <property type="entry name" value="NADH-CYTOCHROME B5 REDUCTASE 2"/>
    <property type="match status" value="1"/>
</dbReference>
<dbReference type="InterPro" id="IPR017927">
    <property type="entry name" value="FAD-bd_FR_type"/>
</dbReference>
<dbReference type="InterPro" id="IPR001433">
    <property type="entry name" value="OxRdtase_FAD/NAD-bd"/>
</dbReference>
<protein>
    <recommendedName>
        <fullName evidence="4">cytochrome-b5 reductase</fullName>
        <ecNumber evidence="4">1.6.2.2</ecNumber>
    </recommendedName>
</protein>
<evidence type="ECO:0000313" key="16">
    <source>
        <dbReference type="Proteomes" id="UP001219567"/>
    </source>
</evidence>
<evidence type="ECO:0000256" key="4">
    <source>
        <dbReference type="ARBA" id="ARBA00012011"/>
    </source>
</evidence>
<dbReference type="Proteomes" id="UP001219567">
    <property type="component" value="Chromosome 2"/>
</dbReference>
<evidence type="ECO:0000256" key="2">
    <source>
        <dbReference type="ARBA" id="ARBA00004572"/>
    </source>
</evidence>
<dbReference type="Gene3D" id="3.40.50.80">
    <property type="entry name" value="Nucleotide-binding domain of ferredoxin-NADP reductase (FNR) module"/>
    <property type="match status" value="1"/>
</dbReference>
<dbReference type="AlphaFoldDB" id="A0AAJ5YTM7"/>
<accession>A0AAJ5YTM7</accession>
<keyword evidence="6" id="KW-0812">Transmembrane</keyword>
<keyword evidence="7" id="KW-0496">Mitochondrion</keyword>
<dbReference type="PANTHER" id="PTHR19370">
    <property type="entry name" value="NADH-CYTOCHROME B5 REDUCTASE"/>
    <property type="match status" value="1"/>
</dbReference>
<dbReference type="GO" id="GO:0005741">
    <property type="term" value="C:mitochondrial outer membrane"/>
    <property type="evidence" value="ECO:0007669"/>
    <property type="project" value="UniProtKB-SubCell"/>
</dbReference>
<comment type="similarity">
    <text evidence="3">Belongs to the flavoprotein pyridine nucleotide cytochrome reductase family.</text>
</comment>
<keyword evidence="9" id="KW-1133">Transmembrane helix</keyword>
<dbReference type="GO" id="GO:0090524">
    <property type="term" value="F:cytochrome-b5 reductase activity, acting on NADH"/>
    <property type="evidence" value="ECO:0007669"/>
    <property type="project" value="UniProtKB-EC"/>
</dbReference>
<dbReference type="EMBL" id="CP119944">
    <property type="protein sequence ID" value="WFC99080.1"/>
    <property type="molecule type" value="Genomic_DNA"/>
</dbReference>
<feature type="binding site" evidence="13">
    <location>
        <position position="177"/>
    </location>
    <ligand>
        <name>FAD</name>
        <dbReference type="ChEBI" id="CHEBI:57692"/>
    </ligand>
</feature>
<comment type="cofactor">
    <cofactor evidence="1 13">
        <name>FAD</name>
        <dbReference type="ChEBI" id="CHEBI:57692"/>
    </cofactor>
</comment>
<keyword evidence="16" id="KW-1185">Reference proteome</keyword>
<dbReference type="PROSITE" id="PS51384">
    <property type="entry name" value="FAD_FR"/>
    <property type="match status" value="1"/>
</dbReference>
<dbReference type="Gene3D" id="2.40.30.10">
    <property type="entry name" value="Translation factors"/>
    <property type="match status" value="1"/>
</dbReference>
<evidence type="ECO:0000256" key="9">
    <source>
        <dbReference type="ARBA" id="ARBA00022989"/>
    </source>
</evidence>
<evidence type="ECO:0000256" key="10">
    <source>
        <dbReference type="ARBA" id="ARBA00023002"/>
    </source>
</evidence>
<feature type="binding site" evidence="13">
    <location>
        <position position="161"/>
    </location>
    <ligand>
        <name>FAD</name>
        <dbReference type="ChEBI" id="CHEBI:57692"/>
    </ligand>
</feature>
<keyword evidence="8 13" id="KW-0274">FAD</keyword>
<evidence type="ECO:0000256" key="3">
    <source>
        <dbReference type="ARBA" id="ARBA00006105"/>
    </source>
</evidence>
<dbReference type="InterPro" id="IPR001834">
    <property type="entry name" value="CBR-like"/>
</dbReference>
<feature type="binding site" evidence="13">
    <location>
        <position position="160"/>
    </location>
    <ligand>
        <name>FAD</name>
        <dbReference type="ChEBI" id="CHEBI:57692"/>
    </ligand>
</feature>
<dbReference type="FunFam" id="3.40.50.80:FF:000009">
    <property type="entry name" value="NADH-cytochrome b5 reductase"/>
    <property type="match status" value="1"/>
</dbReference>
<dbReference type="EC" id="1.6.2.2" evidence="4"/>
<keyword evidence="7" id="KW-1000">Mitochondrion outer membrane</keyword>
<evidence type="ECO:0000256" key="13">
    <source>
        <dbReference type="PIRSR" id="PIRSR601834-1"/>
    </source>
</evidence>
<keyword evidence="12" id="KW-0472">Membrane</keyword>
<dbReference type="SUPFAM" id="SSF52343">
    <property type="entry name" value="Ferredoxin reductase-like, C-terminal NADP-linked domain"/>
    <property type="match status" value="1"/>
</dbReference>
<feature type="binding site" evidence="13">
    <location>
        <position position="228"/>
    </location>
    <ligand>
        <name>FAD</name>
        <dbReference type="ChEBI" id="CHEBI:57692"/>
    </ligand>
</feature>
<dbReference type="CDD" id="cd06183">
    <property type="entry name" value="cyt_b5_reduct_like"/>
    <property type="match status" value="1"/>
</dbReference>
<sequence>MDQSLPPFYYQARIMFRFSNSLVNATRGTGRMSVMRNARSAVQARQYSVPTKSAQSSNTALYLSLGGAAGLGLWYAMGGMNGDLRSKLSEVRADDGEFALNKDEFRSFKLKEIQPYNHDSSVYVFELPDNKKSGLTVCSCLVVRGAGDEPKDDNGKPVIRPYTPINPPDSRGELELLIKHYPQGKMTQYLKDLKVGDELKLKGPNPKFPYKANEFNEIGLIAGGAGVTPIWQLVQEISSNPEDKTKVTILYANKSKEDILLAEKWSQIEKDSRFKIVHFLDNAPSGWSGETGYISKEAVQKYLPSTDLGEKVKVFVCGPPGQMKAISGPKKSMTDQGPLVGALADAGYSAEQVYKF</sequence>
<evidence type="ECO:0000259" key="14">
    <source>
        <dbReference type="PROSITE" id="PS51384"/>
    </source>
</evidence>
<evidence type="ECO:0000256" key="5">
    <source>
        <dbReference type="ARBA" id="ARBA00022630"/>
    </source>
</evidence>
<organism evidence="15 16">
    <name type="scientific">Malassezia yamatoensis</name>
    <dbReference type="NCBI Taxonomy" id="253288"/>
    <lineage>
        <taxon>Eukaryota</taxon>
        <taxon>Fungi</taxon>
        <taxon>Dikarya</taxon>
        <taxon>Basidiomycota</taxon>
        <taxon>Ustilaginomycotina</taxon>
        <taxon>Malasseziomycetes</taxon>
        <taxon>Malasseziales</taxon>
        <taxon>Malasseziaceae</taxon>
        <taxon>Malassezia</taxon>
    </lineage>
</organism>
<evidence type="ECO:0000256" key="7">
    <source>
        <dbReference type="ARBA" id="ARBA00022787"/>
    </source>
</evidence>
<evidence type="ECO:0000256" key="6">
    <source>
        <dbReference type="ARBA" id="ARBA00022692"/>
    </source>
</evidence>
<keyword evidence="10 15" id="KW-0560">Oxidoreductase</keyword>
<dbReference type="InterPro" id="IPR017938">
    <property type="entry name" value="Riboflavin_synthase-like_b-brl"/>
</dbReference>
<proteinExistence type="inferred from homology"/>
<feature type="binding site" evidence="13">
    <location>
        <position position="179"/>
    </location>
    <ligand>
        <name>FAD</name>
        <dbReference type="ChEBI" id="CHEBI:57692"/>
    </ligand>
</feature>
<evidence type="ECO:0000256" key="11">
    <source>
        <dbReference type="ARBA" id="ARBA00023027"/>
    </source>
</evidence>
<feature type="binding site" evidence="13">
    <location>
        <position position="186"/>
    </location>
    <ligand>
        <name>FAD</name>
        <dbReference type="ChEBI" id="CHEBI:57692"/>
    </ligand>
</feature>
<evidence type="ECO:0000256" key="12">
    <source>
        <dbReference type="ARBA" id="ARBA00023136"/>
    </source>
</evidence>
<dbReference type="Pfam" id="PF00970">
    <property type="entry name" value="FAD_binding_6"/>
    <property type="match status" value="1"/>
</dbReference>
<dbReference type="FunFam" id="2.40.30.10:FF:000069">
    <property type="entry name" value="NADH-cytochrome b5 reductase"/>
    <property type="match status" value="1"/>
</dbReference>
<feature type="binding site" evidence="13">
    <location>
        <position position="185"/>
    </location>
    <ligand>
        <name>FAD</name>
        <dbReference type="ChEBI" id="CHEBI:57692"/>
    </ligand>
</feature>
<evidence type="ECO:0000256" key="8">
    <source>
        <dbReference type="ARBA" id="ARBA00022827"/>
    </source>
</evidence>
<name>A0AAJ5YTM7_9BASI</name>
<dbReference type="Pfam" id="PF00175">
    <property type="entry name" value="NAD_binding_1"/>
    <property type="match status" value="1"/>
</dbReference>
<comment type="subcellular location">
    <subcellularLocation>
        <location evidence="2">Mitochondrion outer membrane</location>
        <topology evidence="2">Single-pass membrane protein</topology>
    </subcellularLocation>
</comment>
<keyword evidence="11" id="KW-0520">NAD</keyword>
<evidence type="ECO:0000313" key="15">
    <source>
        <dbReference type="EMBL" id="WFC99080.1"/>
    </source>
</evidence>
<dbReference type="PRINTS" id="PR00406">
    <property type="entry name" value="CYTB5RDTASE"/>
</dbReference>
<dbReference type="SUPFAM" id="SSF63380">
    <property type="entry name" value="Riboflavin synthase domain-like"/>
    <property type="match status" value="1"/>
</dbReference>
<feature type="domain" description="FAD-binding FR-type" evidence="14">
    <location>
        <begin position="103"/>
        <end position="211"/>
    </location>
</feature>
<dbReference type="InterPro" id="IPR008333">
    <property type="entry name" value="Cbr1-like_FAD-bd_dom"/>
</dbReference>
<evidence type="ECO:0000256" key="1">
    <source>
        <dbReference type="ARBA" id="ARBA00001974"/>
    </source>
</evidence>
<keyword evidence="5 13" id="KW-0285">Flavoprotein</keyword>
<reference evidence="15 16" key="1">
    <citation type="submission" date="2023-03" db="EMBL/GenBank/DDBJ databases">
        <title>Mating type loci evolution in Malassezia.</title>
        <authorList>
            <person name="Coelho M.A."/>
        </authorList>
    </citation>
    <scope>NUCLEOTIDE SEQUENCE [LARGE SCALE GENOMIC DNA]</scope>
    <source>
        <strain evidence="15 16">CBS 9725</strain>
    </source>
</reference>
<gene>
    <name evidence="15" type="ORF">MYAM1_001817</name>
</gene>
<feature type="binding site" evidence="13">
    <location>
        <position position="162"/>
    </location>
    <ligand>
        <name>FAD</name>
        <dbReference type="ChEBI" id="CHEBI:57692"/>
    </ligand>
</feature>